<comment type="caution">
    <text evidence="1">The sequence shown here is derived from an EMBL/GenBank/DDBJ whole genome shotgun (WGS) entry which is preliminary data.</text>
</comment>
<dbReference type="RefSeq" id="WP_215871141.1">
    <property type="nucleotide sequence ID" value="NZ_JAAXYO010000097.1"/>
</dbReference>
<dbReference type="Gene3D" id="3.20.20.150">
    <property type="entry name" value="Divalent-metal-dependent TIM barrel enzymes"/>
    <property type="match status" value="1"/>
</dbReference>
<dbReference type="PANTHER" id="PTHR42194:SF1">
    <property type="entry name" value="UPF0276 PROTEIN HI_1600"/>
    <property type="match status" value="1"/>
</dbReference>
<dbReference type="AlphaFoldDB" id="A0AAE3CK30"/>
<evidence type="ECO:0000313" key="1">
    <source>
        <dbReference type="EMBL" id="MBU2788045.1"/>
    </source>
</evidence>
<organism evidence="1 2">
    <name type="scientific">Igneacidithiobacillus copahuensis</name>
    <dbReference type="NCBI Taxonomy" id="2724909"/>
    <lineage>
        <taxon>Bacteria</taxon>
        <taxon>Pseudomonadati</taxon>
        <taxon>Pseudomonadota</taxon>
        <taxon>Acidithiobacillia</taxon>
        <taxon>Acidithiobacillales</taxon>
        <taxon>Acidithiobacillaceae</taxon>
        <taxon>Igneacidithiobacillus</taxon>
    </lineage>
</organism>
<dbReference type="InterPro" id="IPR036237">
    <property type="entry name" value="Xyl_isomerase-like_sf"/>
</dbReference>
<dbReference type="PANTHER" id="PTHR42194">
    <property type="entry name" value="UPF0276 PROTEIN HI_1600"/>
    <property type="match status" value="1"/>
</dbReference>
<protein>
    <submittedName>
        <fullName evidence="1">DUF692 domain-containing protein</fullName>
    </submittedName>
</protein>
<dbReference type="Proteomes" id="UP001197378">
    <property type="component" value="Unassembled WGS sequence"/>
</dbReference>
<gene>
    <name evidence="1" type="ORF">HFQ13_07485</name>
</gene>
<dbReference type="EMBL" id="JAAXYO010000097">
    <property type="protein sequence ID" value="MBU2788045.1"/>
    <property type="molecule type" value="Genomic_DNA"/>
</dbReference>
<evidence type="ECO:0000313" key="2">
    <source>
        <dbReference type="Proteomes" id="UP001197378"/>
    </source>
</evidence>
<dbReference type="InterPro" id="IPR007801">
    <property type="entry name" value="MbnB/TglH/ChrH"/>
</dbReference>
<name>A0AAE3CK30_9PROT</name>
<accession>A0AAE3CK30</accession>
<sequence>MLDTLQAHSVAGRRTNDVVPAAAGIGLRAPHYAEVLASRPDVSWMEVHSENLFAPGGRVHQVMERVRQEYPLSLHGVALSLGSADPLNARHLRQLQQVVRRYEPGLVSEHLCWVSVGGQYLHDLLPLPGTELMLDHLVPRILQVQEVLGRQILIENVSAYLHYSGESLPEWAMLNALVERTGCGLLLDVNNLYVSSRNQRFDPLFYLANLRLDAVQEIHLAGFSIEEVADTRVLIDTHSRAVWPEVWDLYEKTLQLLNRRVPTLIEWDVDLPSLDELLREASVAQKHLERTHG</sequence>
<dbReference type="SUPFAM" id="SSF51658">
    <property type="entry name" value="Xylose isomerase-like"/>
    <property type="match status" value="1"/>
</dbReference>
<proteinExistence type="predicted"/>
<dbReference type="Pfam" id="PF05114">
    <property type="entry name" value="MbnB_TglH_ChrH"/>
    <property type="match status" value="1"/>
</dbReference>
<dbReference type="NCBIfam" id="NF003818">
    <property type="entry name" value="PRK05409.1"/>
    <property type="match status" value="1"/>
</dbReference>
<reference evidence="1" key="1">
    <citation type="journal article" date="2021" name="ISME J.">
        <title>Genomic evolution of the class Acidithiobacillia: deep-branching Proteobacteria living in extreme acidic conditions.</title>
        <authorList>
            <person name="Moya-Beltran A."/>
            <person name="Beard S."/>
            <person name="Rojas-Villalobos C."/>
            <person name="Issotta F."/>
            <person name="Gallardo Y."/>
            <person name="Ulloa R."/>
            <person name="Giaveno A."/>
            <person name="Degli Esposti M."/>
            <person name="Johnson D.B."/>
            <person name="Quatrini R."/>
        </authorList>
    </citation>
    <scope>NUCLEOTIDE SEQUENCE</scope>
    <source>
        <strain evidence="1">VAN18-1</strain>
    </source>
</reference>
<keyword evidence="2" id="KW-1185">Reference proteome</keyword>